<dbReference type="EMBL" id="JBHSAQ010000016">
    <property type="protein sequence ID" value="MFC3960144.1"/>
    <property type="molecule type" value="Genomic_DNA"/>
</dbReference>
<accession>A0ABD5NSV3</accession>
<organism evidence="2 3">
    <name type="scientific">Halovivax cerinus</name>
    <dbReference type="NCBI Taxonomy" id="1487865"/>
    <lineage>
        <taxon>Archaea</taxon>
        <taxon>Methanobacteriati</taxon>
        <taxon>Methanobacteriota</taxon>
        <taxon>Stenosarchaea group</taxon>
        <taxon>Halobacteria</taxon>
        <taxon>Halobacteriales</taxon>
        <taxon>Natrialbaceae</taxon>
        <taxon>Halovivax</taxon>
    </lineage>
</organism>
<protein>
    <submittedName>
        <fullName evidence="2">Copper resistance protein CopD</fullName>
    </submittedName>
</protein>
<feature type="transmembrane region" description="Helical" evidence="1">
    <location>
        <begin position="127"/>
        <end position="146"/>
    </location>
</feature>
<keyword evidence="1" id="KW-0812">Transmembrane</keyword>
<keyword evidence="1" id="KW-0472">Membrane</keyword>
<keyword evidence="3" id="KW-1185">Reference proteome</keyword>
<proteinExistence type="predicted"/>
<evidence type="ECO:0000256" key="1">
    <source>
        <dbReference type="SAM" id="Phobius"/>
    </source>
</evidence>
<evidence type="ECO:0000313" key="2">
    <source>
        <dbReference type="EMBL" id="MFC3960144.1"/>
    </source>
</evidence>
<evidence type="ECO:0000313" key="3">
    <source>
        <dbReference type="Proteomes" id="UP001595846"/>
    </source>
</evidence>
<dbReference type="AlphaFoldDB" id="A0ABD5NSV3"/>
<feature type="transmembrane region" description="Helical" evidence="1">
    <location>
        <begin position="12"/>
        <end position="33"/>
    </location>
</feature>
<keyword evidence="1" id="KW-1133">Transmembrane helix</keyword>
<sequence length="154" mass="16081">MIDLVLARTTHLLVAAIWAGSVCFVALSVVPAARDGVFTTTDPLTTLLGTLKRVSRASSVLLLLTGGHMAGRIYTSETLVSTVNGQLVLLMTALWLVLTILVEVAAKRFETGLDAKQLRGPARETLGLFRAAAVVSLALLVVAGAISSNAATLL</sequence>
<comment type="caution">
    <text evidence="2">The sequence shown here is derived from an EMBL/GenBank/DDBJ whole genome shotgun (WGS) entry which is preliminary data.</text>
</comment>
<dbReference type="RefSeq" id="WP_256532424.1">
    <property type="nucleotide sequence ID" value="NZ_CP101824.1"/>
</dbReference>
<dbReference type="Proteomes" id="UP001595846">
    <property type="component" value="Unassembled WGS sequence"/>
</dbReference>
<dbReference type="GeneID" id="73901506"/>
<gene>
    <name evidence="2" type="ORF">ACFOUR_17425</name>
</gene>
<reference evidence="2 3" key="1">
    <citation type="journal article" date="2019" name="Int. J. Syst. Evol. Microbiol.">
        <title>The Global Catalogue of Microorganisms (GCM) 10K type strain sequencing project: providing services to taxonomists for standard genome sequencing and annotation.</title>
        <authorList>
            <consortium name="The Broad Institute Genomics Platform"/>
            <consortium name="The Broad Institute Genome Sequencing Center for Infectious Disease"/>
            <person name="Wu L."/>
            <person name="Ma J."/>
        </authorList>
    </citation>
    <scope>NUCLEOTIDE SEQUENCE [LARGE SCALE GENOMIC DNA]</scope>
    <source>
        <strain evidence="2 3">IBRC-M 10256</strain>
    </source>
</reference>
<name>A0ABD5NSV3_9EURY</name>
<feature type="transmembrane region" description="Helical" evidence="1">
    <location>
        <begin position="87"/>
        <end position="106"/>
    </location>
</feature>